<feature type="compositionally biased region" description="Basic and acidic residues" evidence="1">
    <location>
        <begin position="179"/>
        <end position="197"/>
    </location>
</feature>
<dbReference type="Proteomes" id="UP000557566">
    <property type="component" value="Unassembled WGS sequence"/>
</dbReference>
<organism evidence="2 3">
    <name type="scientific">Ophiocordyceps sinensis</name>
    <dbReference type="NCBI Taxonomy" id="72228"/>
    <lineage>
        <taxon>Eukaryota</taxon>
        <taxon>Fungi</taxon>
        <taxon>Dikarya</taxon>
        <taxon>Ascomycota</taxon>
        <taxon>Pezizomycotina</taxon>
        <taxon>Sordariomycetes</taxon>
        <taxon>Hypocreomycetidae</taxon>
        <taxon>Hypocreales</taxon>
        <taxon>Ophiocordycipitaceae</taxon>
        <taxon>Ophiocordyceps</taxon>
    </lineage>
</organism>
<name>A0A8H4PT68_9HYPO</name>
<proteinExistence type="predicted"/>
<dbReference type="GO" id="GO:0005544">
    <property type="term" value="F:calcium-dependent phospholipid binding"/>
    <property type="evidence" value="ECO:0007669"/>
    <property type="project" value="InterPro"/>
</dbReference>
<dbReference type="Gene3D" id="1.10.220.10">
    <property type="entry name" value="Annexin"/>
    <property type="match status" value="3"/>
</dbReference>
<gene>
    <name evidence="2" type="ORF">G6O67_001965</name>
</gene>
<comment type="caution">
    <text evidence="2">The sequence shown here is derived from an EMBL/GenBank/DDBJ whole genome shotgun (WGS) entry which is preliminary data.</text>
</comment>
<feature type="compositionally biased region" description="Basic and acidic residues" evidence="1">
    <location>
        <begin position="1"/>
        <end position="10"/>
    </location>
</feature>
<dbReference type="EMBL" id="JAAVMX010000003">
    <property type="protein sequence ID" value="KAF4510040.1"/>
    <property type="molecule type" value="Genomic_DNA"/>
</dbReference>
<evidence type="ECO:0008006" key="4">
    <source>
        <dbReference type="Google" id="ProtNLM"/>
    </source>
</evidence>
<dbReference type="SUPFAM" id="SSF47874">
    <property type="entry name" value="Annexin"/>
    <property type="match status" value="1"/>
</dbReference>
<dbReference type="PANTHER" id="PTHR10502">
    <property type="entry name" value="ANNEXIN"/>
    <property type="match status" value="1"/>
</dbReference>
<dbReference type="GO" id="GO:0012506">
    <property type="term" value="C:vesicle membrane"/>
    <property type="evidence" value="ECO:0007669"/>
    <property type="project" value="TreeGrafter"/>
</dbReference>
<dbReference type="AlphaFoldDB" id="A0A8H4PT68"/>
<evidence type="ECO:0000256" key="1">
    <source>
        <dbReference type="SAM" id="MobiDB-lite"/>
    </source>
</evidence>
<dbReference type="OrthoDB" id="2134400at2759"/>
<dbReference type="GO" id="GO:0005737">
    <property type="term" value="C:cytoplasm"/>
    <property type="evidence" value="ECO:0007669"/>
    <property type="project" value="TreeGrafter"/>
</dbReference>
<feature type="compositionally biased region" description="Polar residues" evidence="1">
    <location>
        <begin position="228"/>
        <end position="239"/>
    </location>
</feature>
<feature type="compositionally biased region" description="Basic and acidic residues" evidence="1">
    <location>
        <begin position="304"/>
        <end position="316"/>
    </location>
</feature>
<dbReference type="PANTHER" id="PTHR10502:SF107">
    <property type="entry name" value="ANNEXIN ANXC4 (AFU_ORTHOLOGUE AFUA_3G07020)"/>
    <property type="match status" value="1"/>
</dbReference>
<evidence type="ECO:0000313" key="3">
    <source>
        <dbReference type="Proteomes" id="UP000557566"/>
    </source>
</evidence>
<reference evidence="2 3" key="1">
    <citation type="journal article" date="2020" name="Genome Biol. Evol.">
        <title>A new high-quality draft genome assembly of the Chinese cordyceps Ophiocordyceps sinensis.</title>
        <authorList>
            <person name="Shu R."/>
            <person name="Zhang J."/>
            <person name="Meng Q."/>
            <person name="Zhang H."/>
            <person name="Zhou G."/>
            <person name="Li M."/>
            <person name="Wu P."/>
            <person name="Zhao Y."/>
            <person name="Chen C."/>
            <person name="Qin Q."/>
        </authorList>
    </citation>
    <scope>NUCLEOTIDE SEQUENCE [LARGE SCALE GENOMIC DNA]</scope>
    <source>
        <strain evidence="2 3">IOZ07</strain>
    </source>
</reference>
<feature type="compositionally biased region" description="Polar residues" evidence="1">
    <location>
        <begin position="323"/>
        <end position="333"/>
    </location>
</feature>
<dbReference type="GO" id="GO:0005886">
    <property type="term" value="C:plasma membrane"/>
    <property type="evidence" value="ECO:0007669"/>
    <property type="project" value="TreeGrafter"/>
</dbReference>
<feature type="compositionally biased region" description="Basic and acidic residues" evidence="1">
    <location>
        <begin position="31"/>
        <end position="43"/>
    </location>
</feature>
<feature type="region of interest" description="Disordered" evidence="1">
    <location>
        <begin position="380"/>
        <end position="399"/>
    </location>
</feature>
<dbReference type="GO" id="GO:0001786">
    <property type="term" value="F:phosphatidylserine binding"/>
    <property type="evidence" value="ECO:0007669"/>
    <property type="project" value="TreeGrafter"/>
</dbReference>
<feature type="region of interest" description="Disordered" evidence="1">
    <location>
        <begin position="1"/>
        <end position="345"/>
    </location>
</feature>
<protein>
    <recommendedName>
        <fullName evidence="4">Annexin ANXC4</fullName>
    </recommendedName>
</protein>
<sequence length="741" mass="82334">MSLLVDDGRRGGGGGGRSPSRSRSGSRHQRPRDEPETYADVREPSYAYPEDDADSAYRSGRRQDDADGAYRSGRRQDDVDGAYRSGRRQDGAGGLPYPAEGGMDTMLPGRQSLYSYDDQRPIRGNTSPPHDSSHGSRAVQYGDEEPRVRHAAEPPKDRPGRGDLSDELLKFLPQKYSRKYGDADGHRKGDGRSKKERDDEDLAYGLPPSQPPRAGESSAPYAGGYASGSRQGDRPSSQYGRDEGDGRRRPGLSGHGYASNQSSHRDSYRPEPSGSSANVVTVGPSGRQRDRRDTSPGPWSLAVEARDGRAGTRDPSPKPPTARMSSLTVDTGRSSNLSLASAPGSPLLESYRGTYQDCSPMPSPLLLASAAHDDLERLSPLTSDAEGDGGRNSRRARFHDAEDIASSIAEALRGDRRPDTQPLVSMLPSLSHEQVMELRAEYKRLVKTGSDRKGVNVAKHIRARLKDEDPTLMKACYAVALGRWESEAYWANFWYQGDKTRRELLIEALMGRTNAEIRSIKDAFADKKYGDSLTRCMKTELSEDKFKKAVLLVLDERRMDDFDSHGRRLPLDYDVVDGDVQDLRRAVKADKGGESAMIAIVVKRSEAHLRAVLSEYEHRHRANFAREALKKSGNLVGELLAHILNGVINRPVRDALLVHHALSASRKDHLRRELLISRLVRFHWDPAHMQAVKRAYRDRYAKDLQDAVRDATSGLWGRFCCELCIARTPNGVRRVERVQSR</sequence>
<dbReference type="InterPro" id="IPR037104">
    <property type="entry name" value="Annexin_sf"/>
</dbReference>
<feature type="compositionally biased region" description="Basic and acidic residues" evidence="1">
    <location>
        <begin position="144"/>
        <end position="169"/>
    </location>
</feature>
<dbReference type="GO" id="GO:0005634">
    <property type="term" value="C:nucleus"/>
    <property type="evidence" value="ECO:0007669"/>
    <property type="project" value="TreeGrafter"/>
</dbReference>
<feature type="compositionally biased region" description="Low complexity" evidence="1">
    <location>
        <begin position="334"/>
        <end position="345"/>
    </location>
</feature>
<accession>A0A8H4PT68</accession>
<evidence type="ECO:0000313" key="2">
    <source>
        <dbReference type="EMBL" id="KAF4510040.1"/>
    </source>
</evidence>
<keyword evidence="3" id="KW-1185">Reference proteome</keyword>
<dbReference type="GO" id="GO:0005509">
    <property type="term" value="F:calcium ion binding"/>
    <property type="evidence" value="ECO:0007669"/>
    <property type="project" value="InterPro"/>
</dbReference>